<proteinExistence type="predicted"/>
<comment type="caution">
    <text evidence="2">The sequence shown here is derived from an EMBL/GenBank/DDBJ whole genome shotgun (WGS) entry which is preliminary data.</text>
</comment>
<dbReference type="EMBL" id="SJPO01000001">
    <property type="protein sequence ID" value="TWT85771.1"/>
    <property type="molecule type" value="Genomic_DNA"/>
</dbReference>
<feature type="transmembrane region" description="Helical" evidence="1">
    <location>
        <begin position="111"/>
        <end position="129"/>
    </location>
</feature>
<evidence type="ECO:0000313" key="2">
    <source>
        <dbReference type="EMBL" id="TWT85771.1"/>
    </source>
</evidence>
<dbReference type="Proteomes" id="UP000318478">
    <property type="component" value="Unassembled WGS sequence"/>
</dbReference>
<keyword evidence="1" id="KW-0812">Transmembrane</keyword>
<feature type="transmembrane region" description="Helical" evidence="1">
    <location>
        <begin position="75"/>
        <end position="99"/>
    </location>
</feature>
<sequence>MEEHVVHDGPHSHTHTTIQEPHALWPRLSWGAIFAGLVVTLSLCWLLHMFGLALGVSISDAYDSATMEGGLDDAAAAWTIVSWLIAFFIGSMVAARLAGSIDDFAGMLHGLTLWGVGTLAAVAISYYGLSMLLGVGQSALSATASVAVDATQAVGSAAQTTGQAVGSALQTQTAQRVKNRLADQAVEMAANVDQQLSEQEIRDAVNSLDERTIRRLSQDLLDNDSDGAAELLSGATELSKSDARALVNGVYEEVEETIGDPDNEKPLREDLKQKLAGQVSGYAESLDAEGGPEVKRAEIREAIRELDAAAAQQIAMAMYNGKPEEAKRALARNTTLSSDEIEELWEGASTAIEEEIESYKQAAHEMAETAGDYAQAVLWVTFGGAATALAVALLGGWLGAHTGRATYVIES</sequence>
<dbReference type="InterPro" id="IPR036259">
    <property type="entry name" value="MFS_trans_sf"/>
</dbReference>
<evidence type="ECO:0000313" key="3">
    <source>
        <dbReference type="Proteomes" id="UP000318478"/>
    </source>
</evidence>
<evidence type="ECO:0000256" key="1">
    <source>
        <dbReference type="SAM" id="Phobius"/>
    </source>
</evidence>
<feature type="transmembrane region" description="Helical" evidence="1">
    <location>
        <begin position="30"/>
        <end position="54"/>
    </location>
</feature>
<evidence type="ECO:0008006" key="4">
    <source>
        <dbReference type="Google" id="ProtNLM"/>
    </source>
</evidence>
<dbReference type="RefSeq" id="WP_146584006.1">
    <property type="nucleotide sequence ID" value="NZ_SJPO01000001.1"/>
</dbReference>
<name>A0A5C5ZFY9_9BACT</name>
<dbReference type="AlphaFoldDB" id="A0A5C5ZFY9"/>
<gene>
    <name evidence="2" type="ORF">Pla123a_05780</name>
</gene>
<keyword evidence="1" id="KW-0472">Membrane</keyword>
<keyword evidence="3" id="KW-1185">Reference proteome</keyword>
<keyword evidence="1" id="KW-1133">Transmembrane helix</keyword>
<feature type="transmembrane region" description="Helical" evidence="1">
    <location>
        <begin position="376"/>
        <end position="398"/>
    </location>
</feature>
<reference evidence="2 3" key="1">
    <citation type="submission" date="2019-02" db="EMBL/GenBank/DDBJ databases">
        <title>Deep-cultivation of Planctomycetes and their phenomic and genomic characterization uncovers novel biology.</title>
        <authorList>
            <person name="Wiegand S."/>
            <person name="Jogler M."/>
            <person name="Boedeker C."/>
            <person name="Pinto D."/>
            <person name="Vollmers J."/>
            <person name="Rivas-Marin E."/>
            <person name="Kohn T."/>
            <person name="Peeters S.H."/>
            <person name="Heuer A."/>
            <person name="Rast P."/>
            <person name="Oberbeckmann S."/>
            <person name="Bunk B."/>
            <person name="Jeske O."/>
            <person name="Meyerdierks A."/>
            <person name="Storesund J.E."/>
            <person name="Kallscheuer N."/>
            <person name="Luecker S."/>
            <person name="Lage O.M."/>
            <person name="Pohl T."/>
            <person name="Merkel B.J."/>
            <person name="Hornburger P."/>
            <person name="Mueller R.-W."/>
            <person name="Bruemmer F."/>
            <person name="Labrenz M."/>
            <person name="Spormann A.M."/>
            <person name="Op Den Camp H."/>
            <person name="Overmann J."/>
            <person name="Amann R."/>
            <person name="Jetten M.S.M."/>
            <person name="Mascher T."/>
            <person name="Medema M.H."/>
            <person name="Devos D.P."/>
            <person name="Kaster A.-K."/>
            <person name="Ovreas L."/>
            <person name="Rohde M."/>
            <person name="Galperin M.Y."/>
            <person name="Jogler C."/>
        </authorList>
    </citation>
    <scope>NUCLEOTIDE SEQUENCE [LARGE SCALE GENOMIC DNA]</scope>
    <source>
        <strain evidence="2 3">Pla123a</strain>
    </source>
</reference>
<dbReference type="OrthoDB" id="2154696at2"/>
<protein>
    <recommendedName>
        <fullName evidence="4">CAP-Gly protein</fullName>
    </recommendedName>
</protein>
<accession>A0A5C5ZFY9</accession>
<dbReference type="SUPFAM" id="SSF103473">
    <property type="entry name" value="MFS general substrate transporter"/>
    <property type="match status" value="1"/>
</dbReference>
<organism evidence="2 3">
    <name type="scientific">Posidoniimonas polymericola</name>
    <dbReference type="NCBI Taxonomy" id="2528002"/>
    <lineage>
        <taxon>Bacteria</taxon>
        <taxon>Pseudomonadati</taxon>
        <taxon>Planctomycetota</taxon>
        <taxon>Planctomycetia</taxon>
        <taxon>Pirellulales</taxon>
        <taxon>Lacipirellulaceae</taxon>
        <taxon>Posidoniimonas</taxon>
    </lineage>
</organism>